<protein>
    <submittedName>
        <fullName evidence="2">Uncharacterized protein</fullName>
    </submittedName>
</protein>
<reference evidence="2" key="1">
    <citation type="submission" date="2023-06" db="EMBL/GenBank/DDBJ databases">
        <title>Multi-omics analyses reveal the molecular pathogenesis toolkit of Lasiodiplodia hormozganensis, a cross-kingdom pathogen.</title>
        <authorList>
            <person name="Felix C."/>
            <person name="Meneses R."/>
            <person name="Goncalves M.F.M."/>
            <person name="Tilleman L."/>
            <person name="Duarte A.S."/>
            <person name="Jorrin-Novo J.V."/>
            <person name="Van De Peer Y."/>
            <person name="Deforce D."/>
            <person name="Van Nieuwerburgh F."/>
            <person name="Esteves A.C."/>
            <person name="Alves A."/>
        </authorList>
    </citation>
    <scope>NUCLEOTIDE SEQUENCE</scope>
    <source>
        <strain evidence="2">CBS 339.90</strain>
    </source>
</reference>
<dbReference type="EMBL" id="JAUJDW010000220">
    <property type="protein sequence ID" value="KAK0610306.1"/>
    <property type="molecule type" value="Genomic_DNA"/>
</dbReference>
<feature type="chain" id="PRO_5041293818" evidence="1">
    <location>
        <begin position="19"/>
        <end position="151"/>
    </location>
</feature>
<dbReference type="AlphaFoldDB" id="A0AA39T0Y5"/>
<name>A0AA39T0Y5_9PEZI</name>
<sequence length="151" mass="16388">MQLTTIALLVLTAGYSAALPTTTDSSALTLAVEVPSVSPPLDVTNSSSPISARGVGVSSNVWREFKLCTDSNLRGVCMNQRVRADQSCYNLSSWMNDKASSVWVSGAYCWLYKNGFCSGESRQIRGPVQNLGSMGFNDKTSSFKCQYYTNI</sequence>
<evidence type="ECO:0000313" key="3">
    <source>
        <dbReference type="Proteomes" id="UP001175001"/>
    </source>
</evidence>
<keyword evidence="1" id="KW-0732">Signal</keyword>
<accession>A0AA39T0Y5</accession>
<comment type="caution">
    <text evidence="2">The sequence shown here is derived from an EMBL/GenBank/DDBJ whole genome shotgun (WGS) entry which is preliminary data.</text>
</comment>
<proteinExistence type="predicted"/>
<dbReference type="SUPFAM" id="SSF49695">
    <property type="entry name" value="gamma-Crystallin-like"/>
    <property type="match status" value="1"/>
</dbReference>
<keyword evidence="3" id="KW-1185">Reference proteome</keyword>
<feature type="signal peptide" evidence="1">
    <location>
        <begin position="1"/>
        <end position="18"/>
    </location>
</feature>
<evidence type="ECO:0000313" key="2">
    <source>
        <dbReference type="EMBL" id="KAK0610306.1"/>
    </source>
</evidence>
<dbReference type="InterPro" id="IPR011024">
    <property type="entry name" value="G_crystallin-like"/>
</dbReference>
<dbReference type="Proteomes" id="UP001175001">
    <property type="component" value="Unassembled WGS sequence"/>
</dbReference>
<dbReference type="Gene3D" id="2.60.20.10">
    <property type="entry name" value="Crystallins"/>
    <property type="match status" value="1"/>
</dbReference>
<evidence type="ECO:0000256" key="1">
    <source>
        <dbReference type="SAM" id="SignalP"/>
    </source>
</evidence>
<gene>
    <name evidence="2" type="ORF">DIS24_g12067</name>
</gene>
<organism evidence="2 3">
    <name type="scientific">Lasiodiplodia hormozganensis</name>
    <dbReference type="NCBI Taxonomy" id="869390"/>
    <lineage>
        <taxon>Eukaryota</taxon>
        <taxon>Fungi</taxon>
        <taxon>Dikarya</taxon>
        <taxon>Ascomycota</taxon>
        <taxon>Pezizomycotina</taxon>
        <taxon>Dothideomycetes</taxon>
        <taxon>Dothideomycetes incertae sedis</taxon>
        <taxon>Botryosphaeriales</taxon>
        <taxon>Botryosphaeriaceae</taxon>
        <taxon>Lasiodiplodia</taxon>
    </lineage>
</organism>